<reference evidence="1" key="1">
    <citation type="submission" date="2022-11" db="EMBL/GenBank/DDBJ databases">
        <title>Genome Sequence of Boeremia exigua.</title>
        <authorList>
            <person name="Buettner E."/>
        </authorList>
    </citation>
    <scope>NUCLEOTIDE SEQUENCE</scope>
    <source>
        <strain evidence="1">CU02</strain>
    </source>
</reference>
<dbReference type="Proteomes" id="UP001153331">
    <property type="component" value="Unassembled WGS sequence"/>
</dbReference>
<accession>A0ACC2HRF0</accession>
<gene>
    <name evidence="1" type="ORF">OPT61_g10161</name>
</gene>
<evidence type="ECO:0000313" key="2">
    <source>
        <dbReference type="Proteomes" id="UP001153331"/>
    </source>
</evidence>
<evidence type="ECO:0000313" key="1">
    <source>
        <dbReference type="EMBL" id="KAJ8105465.1"/>
    </source>
</evidence>
<dbReference type="EMBL" id="JAPHNI010001492">
    <property type="protein sequence ID" value="KAJ8105465.1"/>
    <property type="molecule type" value="Genomic_DNA"/>
</dbReference>
<proteinExistence type="predicted"/>
<sequence length="324" mass="36115">MGLGLRCWDAEPVDDNGAHDQEPDDYVHDLDQYSEDDEAPERDHGVVVECWPGADGAEPDEYGDIEEHVDGGLERVVHGLKPEPVIPGERVAGDEAGQDVVAPDHADGANDEQSKRDGEDEEALTVDVLALFGPCLAKPESDGGTRFPVHSEPTRAMTADVLYQVQRQEQKWVPQSIIRPRLSHDNLLKFLGGCDTGTNGQGLQKAYVRDHGEDKRAGDKPHSRHDRAEEQSQTLPFGLEVLGWQLHARKDQLHSEHHAGEVQSDGVQVLDRLESIVEWADPIGCVWREYEPRNHGDHYCCFGKVELLLHQIRHEAKHCDEAAQ</sequence>
<organism evidence="1 2">
    <name type="scientific">Boeremia exigua</name>
    <dbReference type="NCBI Taxonomy" id="749465"/>
    <lineage>
        <taxon>Eukaryota</taxon>
        <taxon>Fungi</taxon>
        <taxon>Dikarya</taxon>
        <taxon>Ascomycota</taxon>
        <taxon>Pezizomycotina</taxon>
        <taxon>Dothideomycetes</taxon>
        <taxon>Pleosporomycetidae</taxon>
        <taxon>Pleosporales</taxon>
        <taxon>Pleosporineae</taxon>
        <taxon>Didymellaceae</taxon>
        <taxon>Boeremia</taxon>
    </lineage>
</organism>
<comment type="caution">
    <text evidence="1">The sequence shown here is derived from an EMBL/GenBank/DDBJ whole genome shotgun (WGS) entry which is preliminary data.</text>
</comment>
<protein>
    <submittedName>
        <fullName evidence="1">Uncharacterized protein</fullName>
    </submittedName>
</protein>
<name>A0ACC2HRF0_9PLEO</name>
<keyword evidence="2" id="KW-1185">Reference proteome</keyword>